<dbReference type="EMBL" id="CAJOBI010119909">
    <property type="protein sequence ID" value="CAF4673048.1"/>
    <property type="molecule type" value="Genomic_DNA"/>
</dbReference>
<feature type="non-terminal residue" evidence="1">
    <location>
        <position position="1"/>
    </location>
</feature>
<accession>A0A8S2ZWR4</accession>
<evidence type="ECO:0000313" key="2">
    <source>
        <dbReference type="Proteomes" id="UP000676336"/>
    </source>
</evidence>
<gene>
    <name evidence="1" type="ORF">SMN809_LOCUS41974</name>
</gene>
<reference evidence="1" key="1">
    <citation type="submission" date="2021-02" db="EMBL/GenBank/DDBJ databases">
        <authorList>
            <person name="Nowell W R."/>
        </authorList>
    </citation>
    <scope>NUCLEOTIDE SEQUENCE</scope>
</reference>
<comment type="caution">
    <text evidence="1">The sequence shown here is derived from an EMBL/GenBank/DDBJ whole genome shotgun (WGS) entry which is preliminary data.</text>
</comment>
<name>A0A8S2ZWR4_9BILA</name>
<evidence type="ECO:0000313" key="1">
    <source>
        <dbReference type="EMBL" id="CAF4673048.1"/>
    </source>
</evidence>
<sequence>ATRPSSPSLFDMLNDLKACLTSLRRTELQSLLNVFDSILKLRCYSSALPEHEETIINNQEHENMES</sequence>
<protein>
    <submittedName>
        <fullName evidence="1">Uncharacterized protein</fullName>
    </submittedName>
</protein>
<organism evidence="1 2">
    <name type="scientific">Rotaria magnacalcarata</name>
    <dbReference type="NCBI Taxonomy" id="392030"/>
    <lineage>
        <taxon>Eukaryota</taxon>
        <taxon>Metazoa</taxon>
        <taxon>Spiralia</taxon>
        <taxon>Gnathifera</taxon>
        <taxon>Rotifera</taxon>
        <taxon>Eurotatoria</taxon>
        <taxon>Bdelloidea</taxon>
        <taxon>Philodinida</taxon>
        <taxon>Philodinidae</taxon>
        <taxon>Rotaria</taxon>
    </lineage>
</organism>
<dbReference type="AlphaFoldDB" id="A0A8S2ZWR4"/>
<dbReference type="Proteomes" id="UP000676336">
    <property type="component" value="Unassembled WGS sequence"/>
</dbReference>
<feature type="non-terminal residue" evidence="1">
    <location>
        <position position="66"/>
    </location>
</feature>
<proteinExistence type="predicted"/>